<protein>
    <submittedName>
        <fullName evidence="3">DNA-binding transcriptional regulator, MerR family</fullName>
    </submittedName>
</protein>
<organism evidence="3 4">
    <name type="scientific">Nonomuraea jiangxiensis</name>
    <dbReference type="NCBI Taxonomy" id="633440"/>
    <lineage>
        <taxon>Bacteria</taxon>
        <taxon>Bacillati</taxon>
        <taxon>Actinomycetota</taxon>
        <taxon>Actinomycetes</taxon>
        <taxon>Streptosporangiales</taxon>
        <taxon>Streptosporangiaceae</taxon>
        <taxon>Nonomuraea</taxon>
    </lineage>
</organism>
<reference evidence="3 4" key="1">
    <citation type="submission" date="2016-10" db="EMBL/GenBank/DDBJ databases">
        <authorList>
            <person name="de Groot N.N."/>
        </authorList>
    </citation>
    <scope>NUCLEOTIDE SEQUENCE [LARGE SCALE GENOMIC DNA]</scope>
    <source>
        <strain evidence="3 4">CGMCC 4.6533</strain>
    </source>
</reference>
<accession>A0A1G9EFM1</accession>
<evidence type="ECO:0000256" key="1">
    <source>
        <dbReference type="ARBA" id="ARBA00023125"/>
    </source>
</evidence>
<dbReference type="STRING" id="633440.SAMN05421869_118142"/>
<evidence type="ECO:0000313" key="4">
    <source>
        <dbReference type="Proteomes" id="UP000199202"/>
    </source>
</evidence>
<dbReference type="Pfam" id="PF13411">
    <property type="entry name" value="MerR_1"/>
    <property type="match status" value="1"/>
</dbReference>
<dbReference type="SUPFAM" id="SSF46955">
    <property type="entry name" value="Putative DNA-binding domain"/>
    <property type="match status" value="1"/>
</dbReference>
<evidence type="ECO:0000259" key="2">
    <source>
        <dbReference type="PROSITE" id="PS50937"/>
    </source>
</evidence>
<dbReference type="GO" id="GO:0003700">
    <property type="term" value="F:DNA-binding transcription factor activity"/>
    <property type="evidence" value="ECO:0007669"/>
    <property type="project" value="InterPro"/>
</dbReference>
<dbReference type="PANTHER" id="PTHR30204:SF98">
    <property type="entry name" value="HTH-TYPE TRANSCRIPTIONAL REGULATOR ADHR"/>
    <property type="match status" value="1"/>
</dbReference>
<dbReference type="Gene3D" id="1.10.1660.10">
    <property type="match status" value="1"/>
</dbReference>
<dbReference type="RefSeq" id="WP_090941464.1">
    <property type="nucleotide sequence ID" value="NZ_FNDJ01000018.1"/>
</dbReference>
<proteinExistence type="predicted"/>
<sequence length="140" mass="15508">MPETNPGLSIGQVAERTGLSVHALRFYEREGILVAPVRRGPGGRRVYSDRDVEWLHLCVNLRASGMPLPAIRQYADLVRRGAGNEEHLLDLLRQHRDRVTAQLEQLTESLGMVTHKISAYSEQLAEGATGPITCVAPQRS</sequence>
<dbReference type="OrthoDB" id="9802944at2"/>
<dbReference type="PANTHER" id="PTHR30204">
    <property type="entry name" value="REDOX-CYCLING DRUG-SENSING TRANSCRIPTIONAL ACTIVATOR SOXR"/>
    <property type="match status" value="1"/>
</dbReference>
<dbReference type="GO" id="GO:0003677">
    <property type="term" value="F:DNA binding"/>
    <property type="evidence" value="ECO:0007669"/>
    <property type="project" value="UniProtKB-KW"/>
</dbReference>
<dbReference type="EMBL" id="FNDJ01000018">
    <property type="protein sequence ID" value="SDK74851.1"/>
    <property type="molecule type" value="Genomic_DNA"/>
</dbReference>
<dbReference type="CDD" id="cd01109">
    <property type="entry name" value="HTH_YyaN"/>
    <property type="match status" value="1"/>
</dbReference>
<dbReference type="Proteomes" id="UP000199202">
    <property type="component" value="Unassembled WGS sequence"/>
</dbReference>
<dbReference type="SMART" id="SM00422">
    <property type="entry name" value="HTH_MERR"/>
    <property type="match status" value="1"/>
</dbReference>
<dbReference type="InterPro" id="IPR047057">
    <property type="entry name" value="MerR_fam"/>
</dbReference>
<name>A0A1G9EFM1_9ACTN</name>
<evidence type="ECO:0000313" key="3">
    <source>
        <dbReference type="EMBL" id="SDK74851.1"/>
    </source>
</evidence>
<dbReference type="AlphaFoldDB" id="A0A1G9EFM1"/>
<gene>
    <name evidence="3" type="ORF">SAMN05421869_118142</name>
</gene>
<dbReference type="PRINTS" id="PR00040">
    <property type="entry name" value="HTHMERR"/>
</dbReference>
<keyword evidence="4" id="KW-1185">Reference proteome</keyword>
<dbReference type="PROSITE" id="PS50937">
    <property type="entry name" value="HTH_MERR_2"/>
    <property type="match status" value="1"/>
</dbReference>
<dbReference type="InterPro" id="IPR000551">
    <property type="entry name" value="MerR-type_HTH_dom"/>
</dbReference>
<dbReference type="PROSITE" id="PS00552">
    <property type="entry name" value="HTH_MERR_1"/>
    <property type="match status" value="1"/>
</dbReference>
<dbReference type="InterPro" id="IPR009061">
    <property type="entry name" value="DNA-bd_dom_put_sf"/>
</dbReference>
<feature type="domain" description="HTH merR-type" evidence="2">
    <location>
        <begin position="7"/>
        <end position="77"/>
    </location>
</feature>
<keyword evidence="1 3" id="KW-0238">DNA-binding</keyword>